<dbReference type="GO" id="GO:0016887">
    <property type="term" value="F:ATP hydrolysis activity"/>
    <property type="evidence" value="ECO:0007669"/>
    <property type="project" value="InterPro"/>
</dbReference>
<evidence type="ECO:0000313" key="6">
    <source>
        <dbReference type="EMBL" id="EHI61928.1"/>
    </source>
</evidence>
<dbReference type="GO" id="GO:0005524">
    <property type="term" value="F:ATP binding"/>
    <property type="evidence" value="ECO:0007669"/>
    <property type="project" value="UniProtKB-KW"/>
</dbReference>
<dbReference type="InterPro" id="IPR003439">
    <property type="entry name" value="ABC_transporter-like_ATP-bd"/>
</dbReference>
<dbReference type="Pfam" id="PF00005">
    <property type="entry name" value="ABC_tran"/>
    <property type="match status" value="1"/>
</dbReference>
<keyword evidence="4" id="KW-0067">ATP-binding</keyword>
<keyword evidence="3" id="KW-0547">Nucleotide-binding</keyword>
<accession>G5IA39</accession>
<dbReference type="CDD" id="cd03264">
    <property type="entry name" value="ABC_drug_resistance_like"/>
    <property type="match status" value="1"/>
</dbReference>
<dbReference type="AlphaFoldDB" id="G5IA39"/>
<dbReference type="OrthoDB" id="9775135at2"/>
<dbReference type="PATRIC" id="fig|742737.3.peg.377"/>
<dbReference type="PANTHER" id="PTHR43335:SF2">
    <property type="entry name" value="ABC TRANSPORTER, ATP-BINDING PROTEIN"/>
    <property type="match status" value="1"/>
</dbReference>
<dbReference type="EMBL" id="ADLN01000001">
    <property type="protein sequence ID" value="EHI61928.1"/>
    <property type="molecule type" value="Genomic_DNA"/>
</dbReference>
<gene>
    <name evidence="6" type="ORF">HMPREF9473_00379</name>
</gene>
<dbReference type="InterPro" id="IPR027417">
    <property type="entry name" value="P-loop_NTPase"/>
</dbReference>
<dbReference type="Proteomes" id="UP000005384">
    <property type="component" value="Unassembled WGS sequence"/>
</dbReference>
<comment type="caution">
    <text evidence="6">The sequence shown here is derived from an EMBL/GenBank/DDBJ whole genome shotgun (WGS) entry which is preliminary data.</text>
</comment>
<dbReference type="SMART" id="SM00382">
    <property type="entry name" value="AAA"/>
    <property type="match status" value="1"/>
</dbReference>
<evidence type="ECO:0000259" key="5">
    <source>
        <dbReference type="PROSITE" id="PS50893"/>
    </source>
</evidence>
<dbReference type="HOGENOM" id="CLU_000604_1_2_9"/>
<reference evidence="6 7" key="1">
    <citation type="submission" date="2011-08" db="EMBL/GenBank/DDBJ databases">
        <title>The Genome Sequence of Clostridium hathewayi WAL-18680.</title>
        <authorList>
            <consortium name="The Broad Institute Genome Sequencing Platform"/>
            <person name="Earl A."/>
            <person name="Ward D."/>
            <person name="Feldgarden M."/>
            <person name="Gevers D."/>
            <person name="Finegold S.M."/>
            <person name="Summanen P.H."/>
            <person name="Molitoris D.R."/>
            <person name="Song M."/>
            <person name="Daigneault M."/>
            <person name="Allen-Vercoe E."/>
            <person name="Young S.K."/>
            <person name="Zeng Q."/>
            <person name="Gargeya S."/>
            <person name="Fitzgerald M."/>
            <person name="Haas B."/>
            <person name="Abouelleil A."/>
            <person name="Alvarado L."/>
            <person name="Arachchi H.M."/>
            <person name="Berlin A."/>
            <person name="Brown A."/>
            <person name="Chapman S.B."/>
            <person name="Chen Z."/>
            <person name="Dunbar C."/>
            <person name="Freedman E."/>
            <person name="Gearin G."/>
            <person name="Gellesch M."/>
            <person name="Goldberg J."/>
            <person name="Griggs A."/>
            <person name="Gujja S."/>
            <person name="Heiman D."/>
            <person name="Howarth C."/>
            <person name="Larson L."/>
            <person name="Lui A."/>
            <person name="MacDonald P.J.P."/>
            <person name="Montmayeur A."/>
            <person name="Murphy C."/>
            <person name="Neiman D."/>
            <person name="Pearson M."/>
            <person name="Priest M."/>
            <person name="Roberts A."/>
            <person name="Saif S."/>
            <person name="Shea T."/>
            <person name="Shenoy N."/>
            <person name="Sisk P."/>
            <person name="Stolte C."/>
            <person name="Sykes S."/>
            <person name="Wortman J."/>
            <person name="Nusbaum C."/>
            <person name="Birren B."/>
        </authorList>
    </citation>
    <scope>NUCLEOTIDE SEQUENCE [LARGE SCALE GENOMIC DNA]</scope>
    <source>
        <strain evidence="6 7">WAL-18680</strain>
    </source>
</reference>
<dbReference type="PANTHER" id="PTHR43335">
    <property type="entry name" value="ABC TRANSPORTER, ATP-BINDING PROTEIN"/>
    <property type="match status" value="1"/>
</dbReference>
<keyword evidence="2" id="KW-0813">Transport</keyword>
<dbReference type="SUPFAM" id="SSF52540">
    <property type="entry name" value="P-loop containing nucleoside triphosphate hydrolases"/>
    <property type="match status" value="1"/>
</dbReference>
<evidence type="ECO:0000313" key="7">
    <source>
        <dbReference type="Proteomes" id="UP000005384"/>
    </source>
</evidence>
<dbReference type="InterPro" id="IPR003593">
    <property type="entry name" value="AAA+_ATPase"/>
</dbReference>
<evidence type="ECO:0000256" key="3">
    <source>
        <dbReference type="ARBA" id="ARBA00022741"/>
    </source>
</evidence>
<sequence length="296" mass="33391">MELRIDRLTKRYGSKIAVDRMECTLKAGVYGLLGANGAGKTSLMRMLCGINRPTSGQIYYDGQPIEDMGEQYRCILGYLPQNFGYYPEFTAFKFLMYMSSLKGLSKTAAVTKSMELLETTGLMDVKDKKIRTFSGGMKQRLGIAQAMLNDPKILILDEPTSGLDPKERVKFRNLLSSFSNDKIVLLSTHIVSDIEYIANEILVMKAGQLIHRGSPERVTEEVSGYVWECRVPEQQVHRWTERYVIGNLRNEGNNAVLRVIAKEKPAPDAIPVKPNLEDLYLYYFNEEDGYGTTGAI</sequence>
<evidence type="ECO:0000256" key="4">
    <source>
        <dbReference type="ARBA" id="ARBA00022840"/>
    </source>
</evidence>
<evidence type="ECO:0000256" key="2">
    <source>
        <dbReference type="ARBA" id="ARBA00022448"/>
    </source>
</evidence>
<dbReference type="InterPro" id="IPR017871">
    <property type="entry name" value="ABC_transporter-like_CS"/>
</dbReference>
<dbReference type="PROSITE" id="PS00211">
    <property type="entry name" value="ABC_TRANSPORTER_1"/>
    <property type="match status" value="1"/>
</dbReference>
<comment type="similarity">
    <text evidence="1">Belongs to the ABC transporter superfamily.</text>
</comment>
<dbReference type="Gene3D" id="3.40.50.300">
    <property type="entry name" value="P-loop containing nucleotide triphosphate hydrolases"/>
    <property type="match status" value="1"/>
</dbReference>
<feature type="domain" description="ABC transporter" evidence="5">
    <location>
        <begin position="3"/>
        <end position="231"/>
    </location>
</feature>
<proteinExistence type="inferred from homology"/>
<name>G5IA39_9FIRM</name>
<dbReference type="RefSeq" id="WP_006778361.1">
    <property type="nucleotide sequence ID" value="NZ_CP040506.1"/>
</dbReference>
<keyword evidence="7" id="KW-1185">Reference proteome</keyword>
<organism evidence="6 7">
    <name type="scientific">Hungatella hathewayi WAL-18680</name>
    <dbReference type="NCBI Taxonomy" id="742737"/>
    <lineage>
        <taxon>Bacteria</taxon>
        <taxon>Bacillati</taxon>
        <taxon>Bacillota</taxon>
        <taxon>Clostridia</taxon>
        <taxon>Lachnospirales</taxon>
        <taxon>Lachnospiraceae</taxon>
        <taxon>Hungatella</taxon>
    </lineage>
</organism>
<protein>
    <recommendedName>
        <fullName evidence="5">ABC transporter domain-containing protein</fullName>
    </recommendedName>
</protein>
<evidence type="ECO:0000256" key="1">
    <source>
        <dbReference type="ARBA" id="ARBA00005417"/>
    </source>
</evidence>
<dbReference type="PROSITE" id="PS50893">
    <property type="entry name" value="ABC_TRANSPORTER_2"/>
    <property type="match status" value="1"/>
</dbReference>